<accession>A0ABU6YRB9</accession>
<name>A0ABU6YRB9_9FABA</name>
<dbReference type="EMBL" id="JASCZI010242951">
    <property type="protein sequence ID" value="MED6212406.1"/>
    <property type="molecule type" value="Genomic_DNA"/>
</dbReference>
<feature type="compositionally biased region" description="Basic and acidic residues" evidence="1">
    <location>
        <begin position="8"/>
        <end position="36"/>
    </location>
</feature>
<gene>
    <name evidence="2" type="ORF">PIB30_082981</name>
</gene>
<dbReference type="Proteomes" id="UP001341840">
    <property type="component" value="Unassembled WGS sequence"/>
</dbReference>
<evidence type="ECO:0000313" key="2">
    <source>
        <dbReference type="EMBL" id="MED6212406.1"/>
    </source>
</evidence>
<evidence type="ECO:0000256" key="1">
    <source>
        <dbReference type="SAM" id="MobiDB-lite"/>
    </source>
</evidence>
<protein>
    <submittedName>
        <fullName evidence="2">Uncharacterized protein</fullName>
    </submittedName>
</protein>
<organism evidence="2 3">
    <name type="scientific">Stylosanthes scabra</name>
    <dbReference type="NCBI Taxonomy" id="79078"/>
    <lineage>
        <taxon>Eukaryota</taxon>
        <taxon>Viridiplantae</taxon>
        <taxon>Streptophyta</taxon>
        <taxon>Embryophyta</taxon>
        <taxon>Tracheophyta</taxon>
        <taxon>Spermatophyta</taxon>
        <taxon>Magnoliopsida</taxon>
        <taxon>eudicotyledons</taxon>
        <taxon>Gunneridae</taxon>
        <taxon>Pentapetalae</taxon>
        <taxon>rosids</taxon>
        <taxon>fabids</taxon>
        <taxon>Fabales</taxon>
        <taxon>Fabaceae</taxon>
        <taxon>Papilionoideae</taxon>
        <taxon>50 kb inversion clade</taxon>
        <taxon>dalbergioids sensu lato</taxon>
        <taxon>Dalbergieae</taxon>
        <taxon>Pterocarpus clade</taxon>
        <taxon>Stylosanthes</taxon>
    </lineage>
</organism>
<keyword evidence="3" id="KW-1185">Reference proteome</keyword>
<evidence type="ECO:0000313" key="3">
    <source>
        <dbReference type="Proteomes" id="UP001341840"/>
    </source>
</evidence>
<reference evidence="2 3" key="1">
    <citation type="journal article" date="2023" name="Plants (Basel)">
        <title>Bridging the Gap: Combining Genomics and Transcriptomics Approaches to Understand Stylosanthes scabra, an Orphan Legume from the Brazilian Caatinga.</title>
        <authorList>
            <person name="Ferreira-Neto J.R.C."/>
            <person name="da Silva M.D."/>
            <person name="Binneck E."/>
            <person name="de Melo N.F."/>
            <person name="da Silva R.H."/>
            <person name="de Melo A.L.T.M."/>
            <person name="Pandolfi V."/>
            <person name="Bustamante F.O."/>
            <person name="Brasileiro-Vidal A.C."/>
            <person name="Benko-Iseppon A.M."/>
        </authorList>
    </citation>
    <scope>NUCLEOTIDE SEQUENCE [LARGE SCALE GENOMIC DNA]</scope>
    <source>
        <tissue evidence="2">Leaves</tissue>
    </source>
</reference>
<proteinExistence type="predicted"/>
<sequence>MSSPGVRGSDELEVSERIEGNEWIEKGKGKAKEGIGSKRFTRGSQKHENRALHDRTVPPYDLAFCQMAARSRVFTTRPRRCKVKAAIFVDRATARYTTQPRGTA</sequence>
<feature type="region of interest" description="Disordered" evidence="1">
    <location>
        <begin position="1"/>
        <end position="53"/>
    </location>
</feature>
<comment type="caution">
    <text evidence="2">The sequence shown here is derived from an EMBL/GenBank/DDBJ whole genome shotgun (WGS) entry which is preliminary data.</text>
</comment>